<evidence type="ECO:0000313" key="6">
    <source>
        <dbReference type="EMBL" id="OAQ55225.1"/>
    </source>
</evidence>
<evidence type="ECO:0000259" key="4">
    <source>
        <dbReference type="PROSITE" id="PS50932"/>
    </source>
</evidence>
<organism evidence="6 7">
    <name type="scientific">Enterococcus thailandicus</name>
    <dbReference type="NCBI Taxonomy" id="417368"/>
    <lineage>
        <taxon>Bacteria</taxon>
        <taxon>Bacillati</taxon>
        <taxon>Bacillota</taxon>
        <taxon>Bacilli</taxon>
        <taxon>Lactobacillales</taxon>
        <taxon>Enterococcaceae</taxon>
        <taxon>Enterococcus</taxon>
    </lineage>
</organism>
<dbReference type="AlphaFoldDB" id="A0A179EPR4"/>
<dbReference type="Pfam" id="PF13377">
    <property type="entry name" value="Peripla_BP_3"/>
    <property type="match status" value="1"/>
</dbReference>
<protein>
    <submittedName>
        <fullName evidence="6">LacI family transcriptional regulator</fullName>
    </submittedName>
</protein>
<dbReference type="RefSeq" id="WP_067484187.1">
    <property type="nucleotide sequence ID" value="NZ_BJUG01000004.1"/>
</dbReference>
<dbReference type="SMART" id="SM00354">
    <property type="entry name" value="HTH_LACI"/>
    <property type="match status" value="1"/>
</dbReference>
<dbReference type="GO" id="GO:0003700">
    <property type="term" value="F:DNA-binding transcription factor activity"/>
    <property type="evidence" value="ECO:0007669"/>
    <property type="project" value="TreeGrafter"/>
</dbReference>
<dbReference type="OrthoDB" id="43195at2"/>
<dbReference type="Pfam" id="PF00356">
    <property type="entry name" value="LacI"/>
    <property type="match status" value="1"/>
</dbReference>
<dbReference type="EMBL" id="BJUG01000004">
    <property type="protein sequence ID" value="GEK36784.1"/>
    <property type="molecule type" value="Genomic_DNA"/>
</dbReference>
<dbReference type="CDD" id="cd01392">
    <property type="entry name" value="HTH_LacI"/>
    <property type="match status" value="1"/>
</dbReference>
<dbReference type="PROSITE" id="PS00356">
    <property type="entry name" value="HTH_LACI_1"/>
    <property type="match status" value="1"/>
</dbReference>
<dbReference type="InterPro" id="IPR028082">
    <property type="entry name" value="Peripla_BP_I"/>
</dbReference>
<dbReference type="GO" id="GO:0000976">
    <property type="term" value="F:transcription cis-regulatory region binding"/>
    <property type="evidence" value="ECO:0007669"/>
    <property type="project" value="TreeGrafter"/>
</dbReference>
<dbReference type="EMBL" id="LWMN01000014">
    <property type="protein sequence ID" value="OAQ55225.1"/>
    <property type="molecule type" value="Genomic_DNA"/>
</dbReference>
<dbReference type="Gene3D" id="1.10.260.40">
    <property type="entry name" value="lambda repressor-like DNA-binding domains"/>
    <property type="match status" value="1"/>
</dbReference>
<evidence type="ECO:0000256" key="3">
    <source>
        <dbReference type="ARBA" id="ARBA00023163"/>
    </source>
</evidence>
<evidence type="ECO:0000256" key="2">
    <source>
        <dbReference type="ARBA" id="ARBA00023125"/>
    </source>
</evidence>
<keyword evidence="7" id="KW-1185">Reference proteome</keyword>
<dbReference type="InterPro" id="IPR000843">
    <property type="entry name" value="HTH_LacI"/>
</dbReference>
<accession>A0A179EPR4</accession>
<name>A0A179EPR4_ENTTH</name>
<feature type="domain" description="HTH lacI-type" evidence="4">
    <location>
        <begin position="2"/>
        <end position="56"/>
    </location>
</feature>
<dbReference type="PANTHER" id="PTHR30146">
    <property type="entry name" value="LACI-RELATED TRANSCRIPTIONAL REPRESSOR"/>
    <property type="match status" value="1"/>
</dbReference>
<dbReference type="Gene3D" id="3.40.50.2300">
    <property type="match status" value="2"/>
</dbReference>
<dbReference type="InterPro" id="IPR010982">
    <property type="entry name" value="Lambda_DNA-bd_dom_sf"/>
</dbReference>
<evidence type="ECO:0000256" key="1">
    <source>
        <dbReference type="ARBA" id="ARBA00023015"/>
    </source>
</evidence>
<dbReference type="InterPro" id="IPR046335">
    <property type="entry name" value="LacI/GalR-like_sensor"/>
</dbReference>
<comment type="caution">
    <text evidence="6">The sequence shown here is derived from an EMBL/GenBank/DDBJ whole genome shotgun (WGS) entry which is preliminary data.</text>
</comment>
<reference evidence="6 7" key="1">
    <citation type="submission" date="2016-04" db="EMBL/GenBank/DDBJ databases">
        <title>Draft genome of an Enterococcus thailandicus strain isolated from bovine feces.</title>
        <authorList>
            <person name="Beukers A.G."/>
            <person name="Zaheer R."/>
            <person name="Goji N."/>
            <person name="Cook S.R."/>
            <person name="Amoako K."/>
            <person name="Chaves A.V."/>
            <person name="Ward M.P."/>
            <person name="Mcallister T.A."/>
        </authorList>
    </citation>
    <scope>NUCLEOTIDE SEQUENCE [LARGE SCALE GENOMIC DNA]</scope>
    <source>
        <strain evidence="6 7">F0711D 46</strain>
    </source>
</reference>
<dbReference type="SUPFAM" id="SSF47413">
    <property type="entry name" value="lambda repressor-like DNA-binding domains"/>
    <property type="match status" value="1"/>
</dbReference>
<keyword evidence="2" id="KW-0238">DNA-binding</keyword>
<evidence type="ECO:0000313" key="5">
    <source>
        <dbReference type="EMBL" id="GEK36784.1"/>
    </source>
</evidence>
<evidence type="ECO:0000313" key="7">
    <source>
        <dbReference type="Proteomes" id="UP000078516"/>
    </source>
</evidence>
<dbReference type="PROSITE" id="PS50932">
    <property type="entry name" value="HTH_LACI_2"/>
    <property type="match status" value="1"/>
</dbReference>
<dbReference type="GeneID" id="77486960"/>
<dbReference type="PANTHER" id="PTHR30146:SF149">
    <property type="entry name" value="HTH-TYPE TRANSCRIPTIONAL REGULATOR EBGR"/>
    <property type="match status" value="1"/>
</dbReference>
<keyword evidence="1" id="KW-0805">Transcription regulation</keyword>
<dbReference type="CDD" id="cd01544">
    <property type="entry name" value="PBP1_GalR"/>
    <property type="match status" value="1"/>
</dbReference>
<dbReference type="SUPFAM" id="SSF53822">
    <property type="entry name" value="Periplasmic binding protein-like I"/>
    <property type="match status" value="1"/>
</dbReference>
<dbReference type="PATRIC" id="fig|417368.6.peg.1676"/>
<dbReference type="Proteomes" id="UP000321361">
    <property type="component" value="Unassembled WGS sequence"/>
</dbReference>
<gene>
    <name evidence="5" type="primary">galR2</name>
    <name evidence="6" type="ORF">A6E74_08865</name>
    <name evidence="5" type="ORF">ETH01_10710</name>
</gene>
<dbReference type="PRINTS" id="PR00036">
    <property type="entry name" value="HTHLACI"/>
</dbReference>
<dbReference type="KEGG" id="eth:CK496_04835"/>
<proteinExistence type="predicted"/>
<reference evidence="5 8" key="2">
    <citation type="submission" date="2019-07" db="EMBL/GenBank/DDBJ databases">
        <title>Whole genome shotgun sequence of Enterococcus thailandicus NBRC 101867.</title>
        <authorList>
            <person name="Hosoyama A."/>
            <person name="Uohara A."/>
            <person name="Ohji S."/>
            <person name="Ichikawa N."/>
        </authorList>
    </citation>
    <scope>NUCLEOTIDE SEQUENCE [LARGE SCALE GENOMIC DNA]</scope>
    <source>
        <strain evidence="5 8">NBRC 101867</strain>
    </source>
</reference>
<sequence>MATIKDIAQLAGVSPATVSRVLNYDSELSVGLATKQKVFEAAEQLNYTKHKKNLPANQATLRLIQWHNESEELEDLYYLAIRLGIEKKAEELNVDLLKETWDSISEREVDGTIAVGKFDLQQLAELEKSQPKLLLVDSDGTAVGIDSLTVDFFSSVQKVVDYFLSLNAKKIAMLTGKEYTKKNRQLLNDPRRLAFEQIMVSEQQEPFAIIEADFSVEAGYSAIKQFLAETSEKPDALFAANDALAIGALKAIQESGYRVPKDIAVIGFNDSSVAKYVTPALSTIKVYTEWLGEIAVETILQLIQTEAPVPRKIVVGTDLIVRESA</sequence>
<dbReference type="Proteomes" id="UP000078516">
    <property type="component" value="Unassembled WGS sequence"/>
</dbReference>
<evidence type="ECO:0000313" key="8">
    <source>
        <dbReference type="Proteomes" id="UP000321361"/>
    </source>
</evidence>
<keyword evidence="3" id="KW-0804">Transcription</keyword>